<dbReference type="Proteomes" id="UP000000689">
    <property type="component" value="Chromosome 4"/>
</dbReference>
<dbReference type="EMBL" id="HE580270">
    <property type="protein sequence ID" value="CCD24589.1"/>
    <property type="molecule type" value="Genomic_DNA"/>
</dbReference>
<evidence type="ECO:0000256" key="7">
    <source>
        <dbReference type="SAM" id="MobiDB-lite"/>
    </source>
</evidence>
<dbReference type="GO" id="GO:0044879">
    <property type="term" value="P:mitotic morphogenesis checkpoint signaling"/>
    <property type="evidence" value="ECO:0007669"/>
    <property type="project" value="EnsemblFungi"/>
</dbReference>
<dbReference type="Gene3D" id="3.30.200.20">
    <property type="entry name" value="Phosphorylase Kinase, domain 1"/>
    <property type="match status" value="1"/>
</dbReference>
<reference evidence="9 10" key="1">
    <citation type="journal article" date="2011" name="Proc. Natl. Acad. Sci. U.S.A.">
        <title>Evolutionary erosion of yeast sex chromosomes by mating-type switching accidents.</title>
        <authorList>
            <person name="Gordon J.L."/>
            <person name="Armisen D."/>
            <person name="Proux-Wera E."/>
            <person name="Oheigeartaigh S.S."/>
            <person name="Byrne K.P."/>
            <person name="Wolfe K.H."/>
        </authorList>
    </citation>
    <scope>NUCLEOTIDE SEQUENCE [LARGE SCALE GENOMIC DNA]</scope>
    <source>
        <strain evidence="10">ATCC 10597 / BCRC 20456 / CBS 421 / NBRC 0211 / NRRL Y-12639</strain>
    </source>
</reference>
<feature type="compositionally biased region" description="Basic and acidic residues" evidence="7">
    <location>
        <begin position="849"/>
        <end position="859"/>
    </location>
</feature>
<dbReference type="STRING" id="1071378.G0W9X8"/>
<keyword evidence="10" id="KW-1185">Reference proteome</keyword>
<dbReference type="InterPro" id="IPR008271">
    <property type="entry name" value="Ser/Thr_kinase_AS"/>
</dbReference>
<dbReference type="SUPFAM" id="SSF56112">
    <property type="entry name" value="Protein kinase-like (PK-like)"/>
    <property type="match status" value="1"/>
</dbReference>
<feature type="region of interest" description="Disordered" evidence="7">
    <location>
        <begin position="63"/>
        <end position="104"/>
    </location>
</feature>
<dbReference type="GO" id="GO:0000086">
    <property type="term" value="P:G2/M transition of mitotic cell cycle"/>
    <property type="evidence" value="ECO:0007669"/>
    <property type="project" value="EnsemblFungi"/>
</dbReference>
<dbReference type="HOGENOM" id="CLU_003225_1_2_1"/>
<feature type="region of interest" description="Disordered" evidence="7">
    <location>
        <begin position="523"/>
        <end position="545"/>
    </location>
</feature>
<feature type="compositionally biased region" description="Low complexity" evidence="7">
    <location>
        <begin position="94"/>
        <end position="104"/>
    </location>
</feature>
<evidence type="ECO:0000313" key="10">
    <source>
        <dbReference type="Proteomes" id="UP000000689"/>
    </source>
</evidence>
<feature type="region of interest" description="Disordered" evidence="7">
    <location>
        <begin position="845"/>
        <end position="879"/>
    </location>
</feature>
<evidence type="ECO:0000256" key="5">
    <source>
        <dbReference type="ARBA" id="ARBA00048679"/>
    </source>
</evidence>
<dbReference type="InterPro" id="IPR000719">
    <property type="entry name" value="Prot_kinase_dom"/>
</dbReference>
<dbReference type="GO" id="GO:0004674">
    <property type="term" value="F:protein serine/threonine kinase activity"/>
    <property type="evidence" value="ECO:0007669"/>
    <property type="project" value="UniProtKB-EC"/>
</dbReference>
<feature type="binding site" evidence="6">
    <location>
        <position position="122"/>
    </location>
    <ligand>
        <name>ATP</name>
        <dbReference type="ChEBI" id="CHEBI:30616"/>
    </ligand>
</feature>
<dbReference type="GO" id="GO:1900481">
    <property type="term" value="P:negative regulation of diacylglycerol biosynthetic process"/>
    <property type="evidence" value="ECO:0007669"/>
    <property type="project" value="EnsemblFungi"/>
</dbReference>
<dbReference type="GO" id="GO:0030163">
    <property type="term" value="P:protein catabolic process"/>
    <property type="evidence" value="ECO:0007669"/>
    <property type="project" value="EnsemblFungi"/>
</dbReference>
<evidence type="ECO:0000259" key="8">
    <source>
        <dbReference type="PROSITE" id="PS50011"/>
    </source>
</evidence>
<dbReference type="Pfam" id="PF00069">
    <property type="entry name" value="Pkinase"/>
    <property type="match status" value="1"/>
</dbReference>
<dbReference type="Gene3D" id="1.10.510.10">
    <property type="entry name" value="Transferase(Phosphotransferase) domain 1"/>
    <property type="match status" value="1"/>
</dbReference>
<sequence>MTSVVSRNKYHDTNIAAQNAAKAAMSRKINNENINPKINNNILSSKKSTQHLERVVQSVNDATKRLSQQDSQFTTNTNTKSSKRKSRDTVGPWKLGKTLGKGSSGRVRLAKNVETGQLAAIKIVPKRNKFVMKNSNSNISFMSATSSASNSASLVSNIGLKDKNSNTNNNDTNNNYNNNNNNNNNSNNNNNIQNNTYGIEREIVIMKLISHPNVMGLYEVWENKSELYLILEYVDGGELFDYLVSRGKLPEAEAIHYFKQIIQGVSYCHSFNICHRDLKPENLLIDKKKKSIKIADFGMAALELPKKLLQTSCGSPHYASPEIVMGKSYHGGPSDVWSCGIILFALLTGHLPFNDDNIKKLLLKVQAGKYQMPKNLSDEAKDLISRILVVSPSKRLTTVEILNHPLILKYEKSSKKKHMVKGKSNSDLHLLDSISPENITLNSRMDIDESILKNLQILWHGTSRDIIIAKLLQKPISEEKLFYSLLLQYKQRHSAKPVVKPAERESLPTATIISSLSHTPMKQKNLPSVAPNVKSNQKEESNVEDSYTVEDVEGNAPMVTQKSQFSLHPFKNEVPSMVPAIPIFTASNSRSFKLSPSMASFKSRVPSTCSSSNLLLIKSPSKRALNTSTPLASPKRTLQPSVSIKSLRTSSSKKSLYVKKVRRTLQNSESKRSLYSLQSISKRSINLKEFIAEDIALPTNTNIPVSSSNRSLESNNNDFEILCEQILFGNALNKIMEEEEEEEGKRRKRFGTGALSNIEQVTYSEQNIREENAQDNDTITNFGSINETITSSIGTHIAKSSDIDGLSPGMKPAFPFHNNSTQVKNNTVSENNKSDRLVLKNITNTYGPNEHEKSTEMHSKNKPVSALPSIEKNGHQMSNYNPLRMTSEPNAPAVPHSLDPRRNFSQPSREQNSNIFASLLKNTKRKPSLPNNFQKNVRKQDDWKTGRESIFVVDPQIGIANSQHLSKTSTRNSKDVDTTAPSILAQSSIIQKPLLSLPSGLLNQSMTFKNLNDFLSDDSNNPDLLYNSRRSSQLLQSTPIHHNQMGSVIHRDPTSQKLHTVIMEKEEGPSFVPTPHNLDIETASADMNEFSDLSYAMEIPTNTFTAQAVKITNNTDINQYGFGSDMKSTRIHTPIANHSGVNIFEDPIIETSSSETSSSETDSQDNPYKKVVSIDTVNTAHIVTSPRANVRISLYANNNINQSFPRETTEQIISKFKLTPEKTKTDNLLDKRFSDLLTREEKDDISGSVLSMFKDLDEGDEDVQREKQSDILRLNKKNNLKNESAEKNRITMLFDDEERREEGAEIYKEMGSMDHNEPEVTKPSDRNTTKHVSVVPDVAVQMEDVMDNEHIINDSNKTIEDKRPKKKSVVKPQTDFVKKTEPVPIAHKQSWFSKLFGGFKTNTSKSKLTEHHVTNIPFDDVHMLSLGEFGKKGIDFQLKELDRKGNKERVEYDCRFSKGNFKFKLSIGTINNKSTVITIKKKGKNYSPESEATFINFNRDVNALLKSMEKKNQSS</sequence>
<evidence type="ECO:0000313" key="9">
    <source>
        <dbReference type="EMBL" id="CCD24589.1"/>
    </source>
</evidence>
<proteinExistence type="predicted"/>
<keyword evidence="3 6" id="KW-0067">ATP-binding</keyword>
<feature type="domain" description="Protein kinase" evidence="8">
    <location>
        <begin position="93"/>
        <end position="407"/>
    </location>
</feature>
<dbReference type="PANTHER" id="PTHR24346">
    <property type="entry name" value="MAP/MICROTUBULE AFFINITY-REGULATING KINASE"/>
    <property type="match status" value="1"/>
</dbReference>
<evidence type="ECO:0000256" key="2">
    <source>
        <dbReference type="ARBA" id="ARBA00022741"/>
    </source>
</evidence>
<evidence type="ECO:0000256" key="3">
    <source>
        <dbReference type="ARBA" id="ARBA00022840"/>
    </source>
</evidence>
<dbReference type="SMART" id="SM00220">
    <property type="entry name" value="S_TKc"/>
    <property type="match status" value="1"/>
</dbReference>
<dbReference type="RefSeq" id="XP_003669832.1">
    <property type="nucleotide sequence ID" value="XM_003669784.1"/>
</dbReference>
<evidence type="ECO:0000256" key="1">
    <source>
        <dbReference type="ARBA" id="ARBA00012513"/>
    </source>
</evidence>
<dbReference type="eggNOG" id="KOG0588">
    <property type="taxonomic scope" value="Eukaryota"/>
</dbReference>
<dbReference type="EC" id="2.7.11.1" evidence="1"/>
<organism evidence="9 10">
    <name type="scientific">Naumovozyma dairenensis (strain ATCC 10597 / BCRC 20456 / CBS 421 / NBRC 0211 / NRRL Y-12639)</name>
    <name type="common">Saccharomyces dairenensis</name>
    <dbReference type="NCBI Taxonomy" id="1071378"/>
    <lineage>
        <taxon>Eukaryota</taxon>
        <taxon>Fungi</taxon>
        <taxon>Dikarya</taxon>
        <taxon>Ascomycota</taxon>
        <taxon>Saccharomycotina</taxon>
        <taxon>Saccharomycetes</taxon>
        <taxon>Saccharomycetales</taxon>
        <taxon>Saccharomycetaceae</taxon>
        <taxon>Naumovozyma</taxon>
    </lineage>
</organism>
<evidence type="ECO:0000256" key="4">
    <source>
        <dbReference type="ARBA" id="ARBA00047899"/>
    </source>
</evidence>
<comment type="catalytic activity">
    <reaction evidence="4">
        <text>L-threonyl-[protein] + ATP = O-phospho-L-threonyl-[protein] + ADP + H(+)</text>
        <dbReference type="Rhea" id="RHEA:46608"/>
        <dbReference type="Rhea" id="RHEA-COMP:11060"/>
        <dbReference type="Rhea" id="RHEA-COMP:11605"/>
        <dbReference type="ChEBI" id="CHEBI:15378"/>
        <dbReference type="ChEBI" id="CHEBI:30013"/>
        <dbReference type="ChEBI" id="CHEBI:30616"/>
        <dbReference type="ChEBI" id="CHEBI:61977"/>
        <dbReference type="ChEBI" id="CHEBI:456216"/>
        <dbReference type="EC" id="2.7.11.1"/>
    </reaction>
</comment>
<dbReference type="GO" id="GO:0000144">
    <property type="term" value="C:cellular bud neck septin ring"/>
    <property type="evidence" value="ECO:0007669"/>
    <property type="project" value="EnsemblFungi"/>
</dbReference>
<dbReference type="PANTHER" id="PTHR24346:SF110">
    <property type="entry name" value="NON-SPECIFIC SERINE_THREONINE PROTEIN KINASE"/>
    <property type="match status" value="1"/>
</dbReference>
<dbReference type="OMA" id="HLPFNDD"/>
<evidence type="ECO:0000256" key="6">
    <source>
        <dbReference type="PROSITE-ProRule" id="PRU10141"/>
    </source>
</evidence>
<accession>G0W9X8</accession>
<dbReference type="PROSITE" id="PS00107">
    <property type="entry name" value="PROTEIN_KINASE_ATP"/>
    <property type="match status" value="1"/>
</dbReference>
<dbReference type="GeneID" id="11495094"/>
<dbReference type="KEGG" id="ndi:NDAI_0D02750"/>
<dbReference type="OrthoDB" id="504170at2759"/>
<dbReference type="GO" id="GO:1902935">
    <property type="term" value="P:protein localization to septin ring"/>
    <property type="evidence" value="ECO:0007669"/>
    <property type="project" value="EnsemblFungi"/>
</dbReference>
<dbReference type="PROSITE" id="PS00108">
    <property type="entry name" value="PROTEIN_KINASE_ST"/>
    <property type="match status" value="1"/>
</dbReference>
<gene>
    <name evidence="9" type="primary">NDAI0D02750</name>
    <name evidence="9" type="ordered locus">NDAI_0D02750</name>
</gene>
<dbReference type="InterPro" id="IPR017441">
    <property type="entry name" value="Protein_kinase_ATP_BS"/>
</dbReference>
<dbReference type="InterPro" id="IPR011009">
    <property type="entry name" value="Kinase-like_dom_sf"/>
</dbReference>
<keyword evidence="2 6" id="KW-0547">Nucleotide-binding</keyword>
<name>G0W9X8_NAUDC</name>
<feature type="compositionally biased region" description="Low complexity" evidence="7">
    <location>
        <begin position="165"/>
        <end position="193"/>
    </location>
</feature>
<comment type="catalytic activity">
    <reaction evidence="5">
        <text>L-seryl-[protein] + ATP = O-phospho-L-seryl-[protein] + ADP + H(+)</text>
        <dbReference type="Rhea" id="RHEA:17989"/>
        <dbReference type="Rhea" id="RHEA-COMP:9863"/>
        <dbReference type="Rhea" id="RHEA-COMP:11604"/>
        <dbReference type="ChEBI" id="CHEBI:15378"/>
        <dbReference type="ChEBI" id="CHEBI:29999"/>
        <dbReference type="ChEBI" id="CHEBI:30616"/>
        <dbReference type="ChEBI" id="CHEBI:83421"/>
        <dbReference type="ChEBI" id="CHEBI:456216"/>
        <dbReference type="EC" id="2.7.11.1"/>
    </reaction>
</comment>
<protein>
    <recommendedName>
        <fullName evidence="1">non-specific serine/threonine protein kinase</fullName>
        <ecNumber evidence="1">2.7.11.1</ecNumber>
    </recommendedName>
</protein>
<dbReference type="GO" id="GO:0005524">
    <property type="term" value="F:ATP binding"/>
    <property type="evidence" value="ECO:0007669"/>
    <property type="project" value="UniProtKB-UniRule"/>
</dbReference>
<dbReference type="PROSITE" id="PS50011">
    <property type="entry name" value="PROTEIN_KINASE_DOM"/>
    <property type="match status" value="1"/>
</dbReference>
<feature type="compositionally biased region" description="Polar residues" evidence="7">
    <location>
        <begin position="63"/>
        <end position="73"/>
    </location>
</feature>
<feature type="region of interest" description="Disordered" evidence="7">
    <location>
        <begin position="159"/>
        <end position="193"/>
    </location>
</feature>